<dbReference type="PANTHER" id="PTHR31934">
    <property type="entry name" value="ALPHA/BETA-HYDROLASES SUPERFAMILY PROTEIN"/>
    <property type="match status" value="1"/>
</dbReference>
<dbReference type="Proteomes" id="UP001374584">
    <property type="component" value="Unassembled WGS sequence"/>
</dbReference>
<feature type="region of interest" description="Disordered" evidence="1">
    <location>
        <begin position="96"/>
        <end position="117"/>
    </location>
</feature>
<sequence>MSFIARVWQKLVSMVRASNPQHLESSTPLVVQGEGLTNDGLIPQIFSSMPALNDAASYLAQTTTYLTGCFSDYSVEHSPRGSGASGPSAQELVEFPSAETDASSSTEIDHIPSNRIHLTSVESSNTSTFARPHMQDEITSTSGGVLLQNSSALVESNRTGQSGISMFQSLIDRARRTVRGSADDIGWLQRDPGMPPVEDGTDRFLEILDNIKHGVHKLPNSVVYLLVPGLFSNHGPLYFVNTKVSFSKMGLACHIAKIHSEASVEKNARELKEYIEEIYWGSQKRVMLLGHSKGGVDAAAALSLYWSDLKDKVAGLALAQSPYGGTPIASDLLREGQLGDYVNLRKLTEILICKVIKGDMRALEDLTYERRREFLKEHHLPNEVPVVSFRTEAGISPAVLATLSHVAHAEFPPLVAPTGESTKLPVVMPLGAAMAACAQLTQVRYGEKSDGLVTCRDAEVPGSVVVRPKRKLDHAWMVYSSLNDDLSEGDASQVCEALLTLLVEIGQKKMHEFAMKDE</sequence>
<dbReference type="AlphaFoldDB" id="A0AAN9RTV7"/>
<proteinExistence type="predicted"/>
<dbReference type="Gene3D" id="3.40.50.1820">
    <property type="entry name" value="alpha/beta hydrolase"/>
    <property type="match status" value="1"/>
</dbReference>
<comment type="caution">
    <text evidence="2">The sequence shown here is derived from an EMBL/GenBank/DDBJ whole genome shotgun (WGS) entry which is preliminary data.</text>
</comment>
<evidence type="ECO:0000256" key="1">
    <source>
        <dbReference type="SAM" id="MobiDB-lite"/>
    </source>
</evidence>
<organism evidence="2 3">
    <name type="scientific">Phaseolus coccineus</name>
    <name type="common">Scarlet runner bean</name>
    <name type="synonym">Phaseolus multiflorus</name>
    <dbReference type="NCBI Taxonomy" id="3886"/>
    <lineage>
        <taxon>Eukaryota</taxon>
        <taxon>Viridiplantae</taxon>
        <taxon>Streptophyta</taxon>
        <taxon>Embryophyta</taxon>
        <taxon>Tracheophyta</taxon>
        <taxon>Spermatophyta</taxon>
        <taxon>Magnoliopsida</taxon>
        <taxon>eudicotyledons</taxon>
        <taxon>Gunneridae</taxon>
        <taxon>Pentapetalae</taxon>
        <taxon>rosids</taxon>
        <taxon>fabids</taxon>
        <taxon>Fabales</taxon>
        <taxon>Fabaceae</taxon>
        <taxon>Papilionoideae</taxon>
        <taxon>50 kb inversion clade</taxon>
        <taxon>NPAAA clade</taxon>
        <taxon>indigoferoid/millettioid clade</taxon>
        <taxon>Phaseoleae</taxon>
        <taxon>Phaseolus</taxon>
    </lineage>
</organism>
<dbReference type="SUPFAM" id="SSF53474">
    <property type="entry name" value="alpha/beta-Hydrolases"/>
    <property type="match status" value="1"/>
</dbReference>
<evidence type="ECO:0000313" key="3">
    <source>
        <dbReference type="Proteomes" id="UP001374584"/>
    </source>
</evidence>
<keyword evidence="3" id="KW-1185">Reference proteome</keyword>
<dbReference type="PANTHER" id="PTHR31934:SF6">
    <property type="entry name" value="ALPHA_BETA-HYDROLASES SUPERFAMILY PROTEIN"/>
    <property type="match status" value="1"/>
</dbReference>
<reference evidence="2 3" key="1">
    <citation type="submission" date="2024-01" db="EMBL/GenBank/DDBJ databases">
        <title>The genomes of 5 underutilized Papilionoideae crops provide insights into root nodulation and disease resistanc.</title>
        <authorList>
            <person name="Jiang F."/>
        </authorList>
    </citation>
    <scope>NUCLEOTIDE SEQUENCE [LARGE SCALE GENOMIC DNA]</scope>
    <source>
        <strain evidence="2">JINMINGXINNONG_FW02</strain>
        <tissue evidence="2">Leaves</tissue>
    </source>
</reference>
<evidence type="ECO:0000313" key="2">
    <source>
        <dbReference type="EMBL" id="KAK7382871.1"/>
    </source>
</evidence>
<name>A0AAN9RTV7_PHACN</name>
<dbReference type="EMBL" id="JAYMYR010000001">
    <property type="protein sequence ID" value="KAK7382871.1"/>
    <property type="molecule type" value="Genomic_DNA"/>
</dbReference>
<protein>
    <recommendedName>
        <fullName evidence="4">Alpha/beta-Hydrolases superfamily protein</fullName>
    </recommendedName>
</protein>
<evidence type="ECO:0008006" key="4">
    <source>
        <dbReference type="Google" id="ProtNLM"/>
    </source>
</evidence>
<dbReference type="InterPro" id="IPR029058">
    <property type="entry name" value="AB_hydrolase_fold"/>
</dbReference>
<accession>A0AAN9RTV7</accession>
<gene>
    <name evidence="2" type="ORF">VNO80_02003</name>
</gene>